<feature type="compositionally biased region" description="Basic residues" evidence="1">
    <location>
        <begin position="70"/>
        <end position="81"/>
    </location>
</feature>
<reference evidence="3" key="1">
    <citation type="journal article" date="2017" name="Nat. Microbiol.">
        <title>Global analysis of biosynthetic gene clusters reveals vast potential of secondary metabolite production in Penicillium species.</title>
        <authorList>
            <person name="Nielsen J.C."/>
            <person name="Grijseels S."/>
            <person name="Prigent S."/>
            <person name="Ji B."/>
            <person name="Dainat J."/>
            <person name="Nielsen K.F."/>
            <person name="Frisvad J.C."/>
            <person name="Workman M."/>
            <person name="Nielsen J."/>
        </authorList>
    </citation>
    <scope>NUCLEOTIDE SEQUENCE [LARGE SCALE GENOMIC DNA]</scope>
    <source>
        <strain evidence="3">IBT 11843</strain>
    </source>
</reference>
<evidence type="ECO:0000313" key="2">
    <source>
        <dbReference type="EMBL" id="OQD68839.1"/>
    </source>
</evidence>
<feature type="region of interest" description="Disordered" evidence="1">
    <location>
        <begin position="146"/>
        <end position="171"/>
    </location>
</feature>
<dbReference type="OrthoDB" id="10616029at2759"/>
<dbReference type="EMBL" id="MDYL01000030">
    <property type="protein sequence ID" value="OQD68839.1"/>
    <property type="molecule type" value="Genomic_DNA"/>
</dbReference>
<keyword evidence="3" id="KW-1185">Reference proteome</keyword>
<dbReference type="AlphaFoldDB" id="A0A1V6NW28"/>
<protein>
    <submittedName>
        <fullName evidence="2">Uncharacterized protein</fullName>
    </submittedName>
</protein>
<evidence type="ECO:0000256" key="1">
    <source>
        <dbReference type="SAM" id="MobiDB-lite"/>
    </source>
</evidence>
<gene>
    <name evidence="2" type="ORF">PENDEC_c030G03681</name>
</gene>
<dbReference type="Proteomes" id="UP000191522">
    <property type="component" value="Unassembled WGS sequence"/>
</dbReference>
<accession>A0A1V6NW28</accession>
<evidence type="ECO:0000313" key="3">
    <source>
        <dbReference type="Proteomes" id="UP000191522"/>
    </source>
</evidence>
<comment type="caution">
    <text evidence="2">The sequence shown here is derived from an EMBL/GenBank/DDBJ whole genome shotgun (WGS) entry which is preliminary data.</text>
</comment>
<proteinExistence type="predicted"/>
<feature type="region of interest" description="Disordered" evidence="1">
    <location>
        <begin position="48"/>
        <end position="91"/>
    </location>
</feature>
<sequence>MAPPHNLPPVCPNCSGARHIPASCPRVVEVQGNLIGHAAHAFALGPVSQQRPRHPPHNPSRVAPGGREPFKKRTRRRRKKRPDAAATAAADPAAVLVAAARPAASSPVPASAEDALALVARILAEFPQLATAIQVLAHRARMGDSELDPIRPLVNLPPSKEDPEPYIKEEQ</sequence>
<organism evidence="2 3">
    <name type="scientific">Penicillium decumbens</name>
    <dbReference type="NCBI Taxonomy" id="69771"/>
    <lineage>
        <taxon>Eukaryota</taxon>
        <taxon>Fungi</taxon>
        <taxon>Dikarya</taxon>
        <taxon>Ascomycota</taxon>
        <taxon>Pezizomycotina</taxon>
        <taxon>Eurotiomycetes</taxon>
        <taxon>Eurotiomycetidae</taxon>
        <taxon>Eurotiales</taxon>
        <taxon>Aspergillaceae</taxon>
        <taxon>Penicillium</taxon>
    </lineage>
</organism>
<feature type="compositionally biased region" description="Basic and acidic residues" evidence="1">
    <location>
        <begin position="159"/>
        <end position="171"/>
    </location>
</feature>
<name>A0A1V6NW28_PENDC</name>